<dbReference type="EMBL" id="BMDZ01000022">
    <property type="protein sequence ID" value="GGB40025.1"/>
    <property type="molecule type" value="Genomic_DNA"/>
</dbReference>
<evidence type="ECO:0000256" key="2">
    <source>
        <dbReference type="ARBA" id="ARBA00022741"/>
    </source>
</evidence>
<dbReference type="PROSITE" id="PS50975">
    <property type="entry name" value="ATP_GRASP"/>
    <property type="match status" value="1"/>
</dbReference>
<evidence type="ECO:0000259" key="5">
    <source>
        <dbReference type="PROSITE" id="PS50975"/>
    </source>
</evidence>
<dbReference type="Proteomes" id="UP000603352">
    <property type="component" value="Unassembled WGS sequence"/>
</dbReference>
<dbReference type="RefSeq" id="WP_188577728.1">
    <property type="nucleotide sequence ID" value="NZ_BMDZ01000022.1"/>
</dbReference>
<evidence type="ECO:0000313" key="7">
    <source>
        <dbReference type="Proteomes" id="UP000603352"/>
    </source>
</evidence>
<accession>A0ABQ1IGG7</accession>
<dbReference type="Gene3D" id="3.30.470.20">
    <property type="entry name" value="ATP-grasp fold, B domain"/>
    <property type="match status" value="1"/>
</dbReference>
<keyword evidence="2 4" id="KW-0547">Nucleotide-binding</keyword>
<dbReference type="InterPro" id="IPR052032">
    <property type="entry name" value="ATP-dep_AA_Ligase"/>
</dbReference>
<organism evidence="6 7">
    <name type="scientific">Tistrella bauzanensis</name>
    <dbReference type="NCBI Taxonomy" id="657419"/>
    <lineage>
        <taxon>Bacteria</taxon>
        <taxon>Pseudomonadati</taxon>
        <taxon>Pseudomonadota</taxon>
        <taxon>Alphaproteobacteria</taxon>
        <taxon>Geminicoccales</taxon>
        <taxon>Geminicoccaceae</taxon>
        <taxon>Tistrella</taxon>
    </lineage>
</organism>
<keyword evidence="7" id="KW-1185">Reference proteome</keyword>
<reference evidence="7" key="1">
    <citation type="journal article" date="2019" name="Int. J. Syst. Evol. Microbiol.">
        <title>The Global Catalogue of Microorganisms (GCM) 10K type strain sequencing project: providing services to taxonomists for standard genome sequencing and annotation.</title>
        <authorList>
            <consortium name="The Broad Institute Genomics Platform"/>
            <consortium name="The Broad Institute Genome Sequencing Center for Infectious Disease"/>
            <person name="Wu L."/>
            <person name="Ma J."/>
        </authorList>
    </citation>
    <scope>NUCLEOTIDE SEQUENCE [LARGE SCALE GENOMIC DNA]</scope>
    <source>
        <strain evidence="7">CGMCC 1.10188</strain>
    </source>
</reference>
<feature type="domain" description="ATP-grasp" evidence="5">
    <location>
        <begin position="122"/>
        <end position="321"/>
    </location>
</feature>
<evidence type="ECO:0000256" key="4">
    <source>
        <dbReference type="PROSITE-ProRule" id="PRU00409"/>
    </source>
</evidence>
<dbReference type="NCBIfam" id="NF005543">
    <property type="entry name" value="PRK07206.1"/>
    <property type="match status" value="1"/>
</dbReference>
<evidence type="ECO:0000313" key="6">
    <source>
        <dbReference type="EMBL" id="GGB40025.1"/>
    </source>
</evidence>
<name>A0ABQ1IGG7_9PROT</name>
<dbReference type="PANTHER" id="PTHR43585:SF2">
    <property type="entry name" value="ATP-GRASP ENZYME FSQD"/>
    <property type="match status" value="1"/>
</dbReference>
<sequence>MTDGGVIGDDRPVAVIVDGYSTGAALAPEFARRGWACIHVSSRPDIDPVYQAVHRPETYRAGITHRGDLAETLTVLASFHPRAVLPGAEIGVELADALAEGLGFAGNGTALSAARRDKFLMARAVARAGLATAPQFRAGDAVAARDWARDQGRWPVVVKPLNSAGTDGVTICQTLDQLDQAFARIHGKRNRLGLINDDVLIQGFLQGRQYFINTISLAGRHLVAEIWVESKRQVAEAAFINDLEMLLPADGPVQALLADYTMAVLDALGISHGPAHTEVMLTDAGPVLIETAARLMGTVEQRAVMAALGETQVTLTVDACADPDGFMARLDRAAADLPYRMQGHLWCVALISGQAGRITSHQGLSRLERLASYVSRINIAPIGSMLAPTVDFFSSPGVVYLLHEDQAVLAADYACIRAWERDGLLFDVVPVPAG</sequence>
<dbReference type="SUPFAM" id="SSF56059">
    <property type="entry name" value="Glutathione synthetase ATP-binding domain-like"/>
    <property type="match status" value="1"/>
</dbReference>
<comment type="caution">
    <text evidence="6">The sequence shown here is derived from an EMBL/GenBank/DDBJ whole genome shotgun (WGS) entry which is preliminary data.</text>
</comment>
<keyword evidence="1" id="KW-0436">Ligase</keyword>
<evidence type="ECO:0000256" key="3">
    <source>
        <dbReference type="ARBA" id="ARBA00022840"/>
    </source>
</evidence>
<dbReference type="InterPro" id="IPR011761">
    <property type="entry name" value="ATP-grasp"/>
</dbReference>
<keyword evidence="3 4" id="KW-0067">ATP-binding</keyword>
<evidence type="ECO:0000256" key="1">
    <source>
        <dbReference type="ARBA" id="ARBA00022598"/>
    </source>
</evidence>
<proteinExistence type="predicted"/>
<dbReference type="Pfam" id="PF13535">
    <property type="entry name" value="ATP-grasp_4"/>
    <property type="match status" value="1"/>
</dbReference>
<gene>
    <name evidence="6" type="ORF">GCM10011505_21950</name>
</gene>
<protein>
    <submittedName>
        <fullName evidence="6">ATP-grasp domain-containing protein</fullName>
    </submittedName>
</protein>
<dbReference type="PANTHER" id="PTHR43585">
    <property type="entry name" value="FUMIPYRROLE BIOSYNTHESIS PROTEIN C"/>
    <property type="match status" value="1"/>
</dbReference>